<dbReference type="HAMAP" id="MF_00090">
    <property type="entry name" value="PIMT"/>
    <property type="match status" value="1"/>
</dbReference>
<keyword evidence="4 7" id="KW-0489">Methyltransferase</keyword>
<evidence type="ECO:0000256" key="4">
    <source>
        <dbReference type="ARBA" id="ARBA00022603"/>
    </source>
</evidence>
<gene>
    <name evidence="7" type="primary">pcm</name>
    <name evidence="8" type="ORF">SAMN05421672_10935</name>
</gene>
<evidence type="ECO:0000256" key="6">
    <source>
        <dbReference type="ARBA" id="ARBA00022691"/>
    </source>
</evidence>
<dbReference type="EMBL" id="FTMC01000009">
    <property type="protein sequence ID" value="SIQ70211.1"/>
    <property type="molecule type" value="Genomic_DNA"/>
</dbReference>
<keyword evidence="5 7" id="KW-0808">Transferase</keyword>
<dbReference type="CDD" id="cd02440">
    <property type="entry name" value="AdoMet_MTases"/>
    <property type="match status" value="1"/>
</dbReference>
<keyword evidence="3 7" id="KW-0963">Cytoplasm</keyword>
<dbReference type="InterPro" id="IPR000682">
    <property type="entry name" value="PCMT"/>
</dbReference>
<dbReference type="Pfam" id="PF01135">
    <property type="entry name" value="PCMT"/>
    <property type="match status" value="1"/>
</dbReference>
<dbReference type="InterPro" id="IPR029063">
    <property type="entry name" value="SAM-dependent_MTases_sf"/>
</dbReference>
<proteinExistence type="inferred from homology"/>
<dbReference type="Proteomes" id="UP000186079">
    <property type="component" value="Unassembled WGS sequence"/>
</dbReference>
<dbReference type="PANTHER" id="PTHR11579">
    <property type="entry name" value="PROTEIN-L-ISOASPARTATE O-METHYLTRANSFERASE"/>
    <property type="match status" value="1"/>
</dbReference>
<comment type="similarity">
    <text evidence="2 7">Belongs to the methyltransferase superfamily. L-isoaspartyl/D-aspartyl protein methyltransferase family.</text>
</comment>
<dbReference type="NCBIfam" id="NF001453">
    <property type="entry name" value="PRK00312.1"/>
    <property type="match status" value="1"/>
</dbReference>
<dbReference type="NCBIfam" id="TIGR00080">
    <property type="entry name" value="pimt"/>
    <property type="match status" value="1"/>
</dbReference>
<dbReference type="GO" id="GO:0004719">
    <property type="term" value="F:protein-L-isoaspartate (D-aspartate) O-methyltransferase activity"/>
    <property type="evidence" value="ECO:0007669"/>
    <property type="project" value="UniProtKB-UniRule"/>
</dbReference>
<accession>A0A1N6UXD6</accession>
<dbReference type="SUPFAM" id="SSF53335">
    <property type="entry name" value="S-adenosyl-L-methionine-dependent methyltransferases"/>
    <property type="match status" value="1"/>
</dbReference>
<dbReference type="AlphaFoldDB" id="A0A1N6UXD6"/>
<organism evidence="8 9">
    <name type="scientific">Pseudomonas flexibilis</name>
    <dbReference type="NCBI Taxonomy" id="706570"/>
    <lineage>
        <taxon>Bacteria</taxon>
        <taxon>Pseudomonadati</taxon>
        <taxon>Pseudomonadota</taxon>
        <taxon>Gammaproteobacteria</taxon>
        <taxon>Pseudomonadales</taxon>
        <taxon>Pseudomonadaceae</taxon>
        <taxon>Pseudomonas</taxon>
    </lineage>
</organism>
<dbReference type="GO" id="GO:0005737">
    <property type="term" value="C:cytoplasm"/>
    <property type="evidence" value="ECO:0007669"/>
    <property type="project" value="UniProtKB-SubCell"/>
</dbReference>
<dbReference type="FunFam" id="3.40.50.150:FF:000010">
    <property type="entry name" value="Protein-L-isoaspartate O-methyltransferase"/>
    <property type="match status" value="1"/>
</dbReference>
<name>A0A1N6UXD6_9PSED</name>
<evidence type="ECO:0000256" key="7">
    <source>
        <dbReference type="HAMAP-Rule" id="MF_00090"/>
    </source>
</evidence>
<evidence type="ECO:0000256" key="3">
    <source>
        <dbReference type="ARBA" id="ARBA00022490"/>
    </source>
</evidence>
<dbReference type="Gene3D" id="3.40.50.150">
    <property type="entry name" value="Vaccinia Virus protein VP39"/>
    <property type="match status" value="1"/>
</dbReference>
<comment type="catalytic activity">
    <reaction evidence="7">
        <text>[protein]-L-isoaspartate + S-adenosyl-L-methionine = [protein]-L-isoaspartate alpha-methyl ester + S-adenosyl-L-homocysteine</text>
        <dbReference type="Rhea" id="RHEA:12705"/>
        <dbReference type="Rhea" id="RHEA-COMP:12143"/>
        <dbReference type="Rhea" id="RHEA-COMP:12144"/>
        <dbReference type="ChEBI" id="CHEBI:57856"/>
        <dbReference type="ChEBI" id="CHEBI:59789"/>
        <dbReference type="ChEBI" id="CHEBI:90596"/>
        <dbReference type="ChEBI" id="CHEBI:90598"/>
        <dbReference type="EC" id="2.1.1.77"/>
    </reaction>
</comment>
<dbReference type="GO" id="GO:0030091">
    <property type="term" value="P:protein repair"/>
    <property type="evidence" value="ECO:0007669"/>
    <property type="project" value="UniProtKB-UniRule"/>
</dbReference>
<evidence type="ECO:0000256" key="5">
    <source>
        <dbReference type="ARBA" id="ARBA00022679"/>
    </source>
</evidence>
<dbReference type="PANTHER" id="PTHR11579:SF0">
    <property type="entry name" value="PROTEIN-L-ISOASPARTATE(D-ASPARTATE) O-METHYLTRANSFERASE"/>
    <property type="match status" value="1"/>
</dbReference>
<evidence type="ECO:0000256" key="2">
    <source>
        <dbReference type="ARBA" id="ARBA00005369"/>
    </source>
</evidence>
<dbReference type="EC" id="2.1.1.77" evidence="7"/>
<evidence type="ECO:0000313" key="9">
    <source>
        <dbReference type="Proteomes" id="UP000186079"/>
    </source>
</evidence>
<keyword evidence="6 7" id="KW-0949">S-adenosyl-L-methionine</keyword>
<protein>
    <recommendedName>
        <fullName evidence="7">Protein-L-isoaspartate O-methyltransferase</fullName>
        <ecNumber evidence="7">2.1.1.77</ecNumber>
    </recommendedName>
    <alternativeName>
        <fullName evidence="7">L-isoaspartyl protein carboxyl methyltransferase</fullName>
    </alternativeName>
    <alternativeName>
        <fullName evidence="7">Protein L-isoaspartyl methyltransferase</fullName>
    </alternativeName>
    <alternativeName>
        <fullName evidence="7">Protein-beta-aspartate methyltransferase</fullName>
        <shortName evidence="7">PIMT</shortName>
    </alternativeName>
</protein>
<feature type="active site" evidence="7">
    <location>
        <position position="74"/>
    </location>
</feature>
<dbReference type="GO" id="GO:0032259">
    <property type="term" value="P:methylation"/>
    <property type="evidence" value="ECO:0007669"/>
    <property type="project" value="UniProtKB-KW"/>
</dbReference>
<comment type="subcellular location">
    <subcellularLocation>
        <location evidence="1 7">Cytoplasm</location>
    </subcellularLocation>
</comment>
<comment type="function">
    <text evidence="7">Catalyzes the methyl esterification of L-isoaspartyl residues in peptides and proteins that result from spontaneous decomposition of normal L-aspartyl and L-asparaginyl residues. It plays a role in the repair and/or degradation of damaged proteins.</text>
</comment>
<sequence length="226" mass="25258">MINREPRLSHRGIGMTSQRTRERLIQRLYEEGLSDARVLEVIRRTPRHLFVDEALAHRAYEDTALPIGHNQTISQPYIVGRMTELLLAAGPLDKVLEIGTGSGYQTAVLAQLVERVFSVERIQALQDRAKDRLQELELRNVVFRWGDGWEGWHALAPYNGILVTAAASQVPQALLDQLAPGGRLVIPVGGNGHDQQLLLITREEQGFVRQVLDPVRFVPLLSGPLA</sequence>
<reference evidence="8 9" key="1">
    <citation type="submission" date="2017-01" db="EMBL/GenBank/DDBJ databases">
        <authorList>
            <person name="Mah S.A."/>
            <person name="Swanson W.J."/>
            <person name="Moy G.W."/>
            <person name="Vacquier V.D."/>
        </authorList>
    </citation>
    <scope>NUCLEOTIDE SEQUENCE [LARGE SCALE GENOMIC DNA]</scope>
    <source>
        <strain evidence="8 9">ATCC 29606</strain>
    </source>
</reference>
<evidence type="ECO:0000256" key="1">
    <source>
        <dbReference type="ARBA" id="ARBA00004496"/>
    </source>
</evidence>
<evidence type="ECO:0000313" key="8">
    <source>
        <dbReference type="EMBL" id="SIQ70211.1"/>
    </source>
</evidence>
<dbReference type="PROSITE" id="PS01279">
    <property type="entry name" value="PCMT"/>
    <property type="match status" value="1"/>
</dbReference>